<evidence type="ECO:0000313" key="2">
    <source>
        <dbReference type="Proteomes" id="UP001164250"/>
    </source>
</evidence>
<evidence type="ECO:0000313" key="1">
    <source>
        <dbReference type="EMBL" id="KAJ0086061.1"/>
    </source>
</evidence>
<protein>
    <submittedName>
        <fullName evidence="1">Uncharacterized protein</fullName>
    </submittedName>
</protein>
<accession>A0ACC1AHH1</accession>
<dbReference type="EMBL" id="CM047906">
    <property type="protein sequence ID" value="KAJ0086061.1"/>
    <property type="molecule type" value="Genomic_DNA"/>
</dbReference>
<sequence>MERIIKLKQSQETTWRRYSLGCYGRLPNSRPTQPAQVCRVEAVSAILWKCMFSAIKGDEGLQVKLSELIKEVGETFPSEVDYIAFSSWYNFGIYGIDFGWGKPIWASAVGSAKSMPVILNVAVPYGYTSGGRN</sequence>
<gene>
    <name evidence="1" type="ORF">Patl1_09413</name>
</gene>
<name>A0ACC1AHH1_9ROSI</name>
<keyword evidence="2" id="KW-1185">Reference proteome</keyword>
<comment type="caution">
    <text evidence="1">The sequence shown here is derived from an EMBL/GenBank/DDBJ whole genome shotgun (WGS) entry which is preliminary data.</text>
</comment>
<proteinExistence type="predicted"/>
<reference evidence="2" key="1">
    <citation type="journal article" date="2023" name="G3 (Bethesda)">
        <title>Genome assembly and association tests identify interacting loci associated with vigor, precocity, and sex in interspecific pistachio rootstocks.</title>
        <authorList>
            <person name="Palmer W."/>
            <person name="Jacygrad E."/>
            <person name="Sagayaradj S."/>
            <person name="Cavanaugh K."/>
            <person name="Han R."/>
            <person name="Bertier L."/>
            <person name="Beede B."/>
            <person name="Kafkas S."/>
            <person name="Golino D."/>
            <person name="Preece J."/>
            <person name="Michelmore R."/>
        </authorList>
    </citation>
    <scope>NUCLEOTIDE SEQUENCE [LARGE SCALE GENOMIC DNA]</scope>
</reference>
<dbReference type="Proteomes" id="UP001164250">
    <property type="component" value="Chromosome 10"/>
</dbReference>
<organism evidence="1 2">
    <name type="scientific">Pistacia atlantica</name>
    <dbReference type="NCBI Taxonomy" id="434234"/>
    <lineage>
        <taxon>Eukaryota</taxon>
        <taxon>Viridiplantae</taxon>
        <taxon>Streptophyta</taxon>
        <taxon>Embryophyta</taxon>
        <taxon>Tracheophyta</taxon>
        <taxon>Spermatophyta</taxon>
        <taxon>Magnoliopsida</taxon>
        <taxon>eudicotyledons</taxon>
        <taxon>Gunneridae</taxon>
        <taxon>Pentapetalae</taxon>
        <taxon>rosids</taxon>
        <taxon>malvids</taxon>
        <taxon>Sapindales</taxon>
        <taxon>Anacardiaceae</taxon>
        <taxon>Pistacia</taxon>
    </lineage>
</organism>